<dbReference type="InterPro" id="IPR036390">
    <property type="entry name" value="WH_DNA-bd_sf"/>
</dbReference>
<evidence type="ECO:0000256" key="2">
    <source>
        <dbReference type="ARBA" id="ARBA00022618"/>
    </source>
</evidence>
<proteinExistence type="predicted"/>
<dbReference type="NCBIfam" id="TIGR00281">
    <property type="entry name" value="SMC-Scp complex subunit ScpB"/>
    <property type="match status" value="1"/>
</dbReference>
<keyword evidence="8" id="KW-1185">Reference proteome</keyword>
<evidence type="ECO:0000313" key="8">
    <source>
        <dbReference type="Proteomes" id="UP000321723"/>
    </source>
</evidence>
<dbReference type="Proteomes" id="UP000321723">
    <property type="component" value="Unassembled WGS sequence"/>
</dbReference>
<dbReference type="PANTHER" id="PTHR34298">
    <property type="entry name" value="SEGREGATION AND CONDENSATION PROTEIN B"/>
    <property type="match status" value="1"/>
</dbReference>
<name>A0A511FC01_9CELL</name>
<dbReference type="Proteomes" id="UP000564629">
    <property type="component" value="Unassembled WGS sequence"/>
</dbReference>
<comment type="caution">
    <text evidence="6">The sequence shown here is derived from an EMBL/GenBank/DDBJ whole genome shotgun (WGS) entry which is preliminary data.</text>
</comment>
<evidence type="ECO:0000256" key="1">
    <source>
        <dbReference type="ARBA" id="ARBA00022490"/>
    </source>
</evidence>
<dbReference type="RefSeq" id="WP_146837048.1">
    <property type="nucleotide sequence ID" value="NZ_BJVQ01000023.1"/>
</dbReference>
<accession>A0A511FC01</accession>
<reference evidence="6 8" key="1">
    <citation type="submission" date="2019-07" db="EMBL/GenBank/DDBJ databases">
        <title>Whole genome shotgun sequence of Cellulomonas hominis NBRC 16055.</title>
        <authorList>
            <person name="Hosoyama A."/>
            <person name="Uohara A."/>
            <person name="Ohji S."/>
            <person name="Ichikawa N."/>
        </authorList>
    </citation>
    <scope>NUCLEOTIDE SEQUENCE [LARGE SCALE GENOMIC DNA]</scope>
    <source>
        <strain evidence="6 8">NBRC 16055</strain>
    </source>
</reference>
<sequence length="229" mass="23986">MTDEATAGPQEAQEPPVPLGEGEQPPAPEELAFDVADLPGGALAALEAVLMVADEPIPAVRLAAVLGLPTGDVVDLLRTLAEEYRGEHGGRPRGFELRQAGEGWRIYSAPAYHQVVGAFVLDGQTARLTQAALETLAVIAYRQPVTRGQVSGVRGVNVDGVVRTLTARGLVTEAGTDPTSGALLYRTTGYFLERMGLTSLDELPPLAPYLPEIDAFDGLDGADGTTGDV</sequence>
<dbReference type="GO" id="GO:0051301">
    <property type="term" value="P:cell division"/>
    <property type="evidence" value="ECO:0007669"/>
    <property type="project" value="UniProtKB-KW"/>
</dbReference>
<evidence type="ECO:0000313" key="9">
    <source>
        <dbReference type="Proteomes" id="UP000564629"/>
    </source>
</evidence>
<reference evidence="7 9" key="2">
    <citation type="submission" date="2020-08" db="EMBL/GenBank/DDBJ databases">
        <title>Sequencing the genomes of 1000 actinobacteria strains.</title>
        <authorList>
            <person name="Klenk H.-P."/>
        </authorList>
    </citation>
    <scope>NUCLEOTIDE SEQUENCE [LARGE SCALE GENOMIC DNA]</scope>
    <source>
        <strain evidence="7 9">DSM 9581</strain>
    </source>
</reference>
<dbReference type="PANTHER" id="PTHR34298:SF2">
    <property type="entry name" value="SEGREGATION AND CONDENSATION PROTEIN B"/>
    <property type="match status" value="1"/>
</dbReference>
<evidence type="ECO:0000313" key="7">
    <source>
        <dbReference type="EMBL" id="MBB5475243.1"/>
    </source>
</evidence>
<dbReference type="EMBL" id="JACHDN010000001">
    <property type="protein sequence ID" value="MBB5475243.1"/>
    <property type="molecule type" value="Genomic_DNA"/>
</dbReference>
<dbReference type="EMBL" id="BJVQ01000023">
    <property type="protein sequence ID" value="GEL46765.1"/>
    <property type="molecule type" value="Genomic_DNA"/>
</dbReference>
<keyword evidence="4" id="KW-0131">Cell cycle</keyword>
<evidence type="ECO:0000256" key="4">
    <source>
        <dbReference type="ARBA" id="ARBA00023306"/>
    </source>
</evidence>
<dbReference type="AlphaFoldDB" id="A0A511FC01"/>
<dbReference type="Gene3D" id="1.10.10.10">
    <property type="entry name" value="Winged helix-like DNA-binding domain superfamily/Winged helix DNA-binding domain"/>
    <property type="match status" value="2"/>
</dbReference>
<dbReference type="Pfam" id="PF04079">
    <property type="entry name" value="SMC_ScpB"/>
    <property type="match status" value="1"/>
</dbReference>
<evidence type="ECO:0000313" key="6">
    <source>
        <dbReference type="EMBL" id="GEL46765.1"/>
    </source>
</evidence>
<dbReference type="OrthoDB" id="9806226at2"/>
<keyword evidence="1" id="KW-0963">Cytoplasm</keyword>
<keyword evidence="3" id="KW-0159">Chromosome partition</keyword>
<evidence type="ECO:0000256" key="5">
    <source>
        <dbReference type="SAM" id="MobiDB-lite"/>
    </source>
</evidence>
<gene>
    <name evidence="6" type="ORF">CHO01_18810</name>
    <name evidence="7" type="ORF">HNR08_003979</name>
</gene>
<keyword evidence="2" id="KW-0132">Cell division</keyword>
<evidence type="ECO:0000256" key="3">
    <source>
        <dbReference type="ARBA" id="ARBA00022829"/>
    </source>
</evidence>
<dbReference type="InterPro" id="IPR036388">
    <property type="entry name" value="WH-like_DNA-bd_sf"/>
</dbReference>
<dbReference type="SUPFAM" id="SSF46785">
    <property type="entry name" value="Winged helix' DNA-binding domain"/>
    <property type="match status" value="2"/>
</dbReference>
<dbReference type="GO" id="GO:0051304">
    <property type="term" value="P:chromosome separation"/>
    <property type="evidence" value="ECO:0007669"/>
    <property type="project" value="InterPro"/>
</dbReference>
<dbReference type="InterPro" id="IPR005234">
    <property type="entry name" value="ScpB_csome_segregation"/>
</dbReference>
<organism evidence="6 8">
    <name type="scientific">Cellulomonas hominis</name>
    <dbReference type="NCBI Taxonomy" id="156981"/>
    <lineage>
        <taxon>Bacteria</taxon>
        <taxon>Bacillati</taxon>
        <taxon>Actinomycetota</taxon>
        <taxon>Actinomycetes</taxon>
        <taxon>Micrococcales</taxon>
        <taxon>Cellulomonadaceae</taxon>
        <taxon>Cellulomonas</taxon>
    </lineage>
</organism>
<feature type="region of interest" description="Disordered" evidence="5">
    <location>
        <begin position="1"/>
        <end position="27"/>
    </location>
</feature>
<protein>
    <submittedName>
        <fullName evidence="7">Segregation and condensation protein B</fullName>
    </submittedName>
</protein>